<accession>A0A9I9DQX8</accession>
<proteinExistence type="predicted"/>
<name>A0A9I9DQX8_CUCME</name>
<dbReference type="AlphaFoldDB" id="A0A9I9DQX8"/>
<organism evidence="1">
    <name type="scientific">Cucumis melo</name>
    <name type="common">Muskmelon</name>
    <dbReference type="NCBI Taxonomy" id="3656"/>
    <lineage>
        <taxon>Eukaryota</taxon>
        <taxon>Viridiplantae</taxon>
        <taxon>Streptophyta</taxon>
        <taxon>Embryophyta</taxon>
        <taxon>Tracheophyta</taxon>
        <taxon>Spermatophyta</taxon>
        <taxon>Magnoliopsida</taxon>
        <taxon>eudicotyledons</taxon>
        <taxon>Gunneridae</taxon>
        <taxon>Pentapetalae</taxon>
        <taxon>rosids</taxon>
        <taxon>fabids</taxon>
        <taxon>Cucurbitales</taxon>
        <taxon>Cucurbitaceae</taxon>
        <taxon>Benincaseae</taxon>
        <taxon>Cucumis</taxon>
    </lineage>
</organism>
<dbReference type="Gramene" id="MELO3C022585.2.1">
    <property type="protein sequence ID" value="MELO3C022585.2.1"/>
    <property type="gene ID" value="MELO3C022585.2"/>
</dbReference>
<protein>
    <submittedName>
        <fullName evidence="1">Uncharacterized protein</fullName>
    </submittedName>
</protein>
<reference evidence="1" key="1">
    <citation type="submission" date="2023-03" db="UniProtKB">
        <authorList>
            <consortium name="EnsemblPlants"/>
        </authorList>
    </citation>
    <scope>IDENTIFICATION</scope>
</reference>
<dbReference type="EnsemblPlants" id="MELO3C022585.2.1">
    <property type="protein sequence ID" value="MELO3C022585.2.1"/>
    <property type="gene ID" value="MELO3C022585.2"/>
</dbReference>
<sequence>MDAKSRGCFFNANDNAITKDNQQIVTLLHFKSNDYVDIDEGEEKCKGRSLEIMEVKNNVELDHESEAVTCSVRHKINRFMVTIEEQFIASWVSRFMRKLLGN</sequence>
<evidence type="ECO:0000313" key="1">
    <source>
        <dbReference type="EnsemblPlants" id="MELO3C022585.2.1"/>
    </source>
</evidence>